<protein>
    <submittedName>
        <fullName evidence="8">DNA-binding response regulator</fullName>
    </submittedName>
</protein>
<dbReference type="SUPFAM" id="SSF52172">
    <property type="entry name" value="CheY-like"/>
    <property type="match status" value="1"/>
</dbReference>
<dbReference type="Gene3D" id="3.40.50.2300">
    <property type="match status" value="1"/>
</dbReference>
<gene>
    <name evidence="8" type="ORF">BO222_11385</name>
</gene>
<dbReference type="PROSITE" id="PS50110">
    <property type="entry name" value="RESPONSE_REGULATORY"/>
    <property type="match status" value="1"/>
</dbReference>
<evidence type="ECO:0000313" key="9">
    <source>
        <dbReference type="Proteomes" id="UP000186341"/>
    </source>
</evidence>
<dbReference type="GO" id="GO:0005829">
    <property type="term" value="C:cytosol"/>
    <property type="evidence" value="ECO:0007669"/>
    <property type="project" value="TreeGrafter"/>
</dbReference>
<dbReference type="Pfam" id="PF00486">
    <property type="entry name" value="Trans_reg_C"/>
    <property type="match status" value="1"/>
</dbReference>
<keyword evidence="1" id="KW-0805">Transcription regulation</keyword>
<dbReference type="EMBL" id="MPJW01000243">
    <property type="protein sequence ID" value="OLU36944.1"/>
    <property type="molecule type" value="Genomic_DNA"/>
</dbReference>
<keyword evidence="3" id="KW-0804">Transcription</keyword>
<keyword evidence="4" id="KW-0597">Phosphoprotein</keyword>
<dbReference type="PANTHER" id="PTHR48111:SF43">
    <property type="entry name" value="STAGE 0 SPORULATION PROTEIN A HOMOLOG"/>
    <property type="match status" value="1"/>
</dbReference>
<dbReference type="GO" id="GO:0000976">
    <property type="term" value="F:transcription cis-regulatory region binding"/>
    <property type="evidence" value="ECO:0007669"/>
    <property type="project" value="TreeGrafter"/>
</dbReference>
<dbReference type="GeneID" id="82203738"/>
<dbReference type="Proteomes" id="UP000186341">
    <property type="component" value="Unassembled WGS sequence"/>
</dbReference>
<comment type="caution">
    <text evidence="8">The sequence shown here is derived from an EMBL/GenBank/DDBJ whole genome shotgun (WGS) entry which is preliminary data.</text>
</comment>
<dbReference type="InterPro" id="IPR001867">
    <property type="entry name" value="OmpR/PhoB-type_DNA-bd"/>
</dbReference>
<feature type="modified residue" description="4-aspartylphosphate" evidence="4">
    <location>
        <position position="52"/>
    </location>
</feature>
<dbReference type="InterPro" id="IPR036388">
    <property type="entry name" value="WH-like_DNA-bd_sf"/>
</dbReference>
<dbReference type="InterPro" id="IPR001789">
    <property type="entry name" value="Sig_transdc_resp-reg_receiver"/>
</dbReference>
<accession>A0A1U7NDA6</accession>
<dbReference type="GO" id="GO:0032993">
    <property type="term" value="C:protein-DNA complex"/>
    <property type="evidence" value="ECO:0007669"/>
    <property type="project" value="TreeGrafter"/>
</dbReference>
<proteinExistence type="predicted"/>
<dbReference type="AlphaFoldDB" id="A0A1U7NDA6"/>
<organism evidence="8 9">
    <name type="scientific">Ileibacterium valens</name>
    <dbReference type="NCBI Taxonomy" id="1862668"/>
    <lineage>
        <taxon>Bacteria</taxon>
        <taxon>Bacillati</taxon>
        <taxon>Bacillota</taxon>
        <taxon>Erysipelotrichia</taxon>
        <taxon>Erysipelotrichales</taxon>
        <taxon>Erysipelotrichaceae</taxon>
        <taxon>Ileibacterium</taxon>
    </lineage>
</organism>
<evidence type="ECO:0000259" key="6">
    <source>
        <dbReference type="PROSITE" id="PS50110"/>
    </source>
</evidence>
<dbReference type="RefSeq" id="WP_075820902.1">
    <property type="nucleotide sequence ID" value="NZ_CAJUTZ010000062.1"/>
</dbReference>
<evidence type="ECO:0000256" key="1">
    <source>
        <dbReference type="ARBA" id="ARBA00023015"/>
    </source>
</evidence>
<dbReference type="SMART" id="SM00862">
    <property type="entry name" value="Trans_reg_C"/>
    <property type="match status" value="1"/>
</dbReference>
<keyword evidence="2 5" id="KW-0238">DNA-binding</keyword>
<evidence type="ECO:0000313" key="8">
    <source>
        <dbReference type="EMBL" id="OLU36944.1"/>
    </source>
</evidence>
<dbReference type="OrthoDB" id="9790442at2"/>
<evidence type="ECO:0000256" key="4">
    <source>
        <dbReference type="PROSITE-ProRule" id="PRU00169"/>
    </source>
</evidence>
<reference evidence="8 9" key="1">
    <citation type="submission" date="2016-11" db="EMBL/GenBank/DDBJ databases">
        <title>Description of two novel members of the family Erysipelotrichaceae: Ileibacterium lipovorans gen. nov., sp. nov. and Dubosiella newyorkensis, gen. nov., sp. nov.</title>
        <authorList>
            <person name="Cox L.M."/>
            <person name="Sohn J."/>
            <person name="Tyrrell K.L."/>
            <person name="Citron D.M."/>
            <person name="Lawson P.A."/>
            <person name="Patel N.B."/>
            <person name="Iizumi T."/>
            <person name="Perez-Perez G.I."/>
            <person name="Goldstein E.J."/>
            <person name="Blaser M.J."/>
        </authorList>
    </citation>
    <scope>NUCLEOTIDE SEQUENCE [LARGE SCALE GENOMIC DNA]</scope>
    <source>
        <strain evidence="8 9">NYU-BL-A3</strain>
    </source>
</reference>
<dbReference type="InterPro" id="IPR039420">
    <property type="entry name" value="WalR-like"/>
</dbReference>
<dbReference type="Pfam" id="PF00072">
    <property type="entry name" value="Response_reg"/>
    <property type="match status" value="1"/>
</dbReference>
<dbReference type="PROSITE" id="PS51755">
    <property type="entry name" value="OMPR_PHOB"/>
    <property type="match status" value="1"/>
</dbReference>
<dbReference type="SMART" id="SM00448">
    <property type="entry name" value="REC"/>
    <property type="match status" value="1"/>
</dbReference>
<evidence type="ECO:0000256" key="5">
    <source>
        <dbReference type="PROSITE-ProRule" id="PRU01091"/>
    </source>
</evidence>
<sequence>MYRIMIVEDDEAIQNSLKQALLGWGFEVRTLRSFKQIVEEVIAWKPDLILMDLYLPEKNGFYWTAQIRKISSLPIIFISSADENSSILTALTQGADDYITKPFDMAILVSKIQALLRRTYDYTPKSNILEHHQVRLDTDSGEVFYKDQSIVLSKNEERILKILMEHKNQIVSRETLMEALWKTDCYIDENTLSVNINRLRKKLLALGLEDYIQTRKGKGYMI</sequence>
<dbReference type="GO" id="GO:0000156">
    <property type="term" value="F:phosphorelay response regulator activity"/>
    <property type="evidence" value="ECO:0007669"/>
    <property type="project" value="TreeGrafter"/>
</dbReference>
<dbReference type="GO" id="GO:0006355">
    <property type="term" value="P:regulation of DNA-templated transcription"/>
    <property type="evidence" value="ECO:0007669"/>
    <property type="project" value="InterPro"/>
</dbReference>
<dbReference type="PANTHER" id="PTHR48111">
    <property type="entry name" value="REGULATOR OF RPOS"/>
    <property type="match status" value="1"/>
</dbReference>
<evidence type="ECO:0000259" key="7">
    <source>
        <dbReference type="PROSITE" id="PS51755"/>
    </source>
</evidence>
<name>A0A1U7NDA6_9FIRM</name>
<dbReference type="Gene3D" id="1.10.10.10">
    <property type="entry name" value="Winged helix-like DNA-binding domain superfamily/Winged helix DNA-binding domain"/>
    <property type="match status" value="1"/>
</dbReference>
<feature type="domain" description="Response regulatory" evidence="6">
    <location>
        <begin position="3"/>
        <end position="116"/>
    </location>
</feature>
<evidence type="ECO:0000256" key="3">
    <source>
        <dbReference type="ARBA" id="ARBA00023163"/>
    </source>
</evidence>
<dbReference type="CDD" id="cd00383">
    <property type="entry name" value="trans_reg_C"/>
    <property type="match status" value="1"/>
</dbReference>
<keyword evidence="9" id="KW-1185">Reference proteome</keyword>
<dbReference type="InterPro" id="IPR011006">
    <property type="entry name" value="CheY-like_superfamily"/>
</dbReference>
<evidence type="ECO:0000256" key="2">
    <source>
        <dbReference type="ARBA" id="ARBA00023125"/>
    </source>
</evidence>
<feature type="domain" description="OmpR/PhoB-type" evidence="7">
    <location>
        <begin position="126"/>
        <end position="222"/>
    </location>
</feature>
<feature type="DNA-binding region" description="OmpR/PhoB-type" evidence="5">
    <location>
        <begin position="126"/>
        <end position="222"/>
    </location>
</feature>